<dbReference type="RefSeq" id="WP_111612323.1">
    <property type="nucleotide sequence ID" value="NZ_QLLK01000008.1"/>
</dbReference>
<keyword evidence="2" id="KW-1185">Reference proteome</keyword>
<comment type="caution">
    <text evidence="1">The sequence shown here is derived from an EMBL/GenBank/DDBJ whole genome shotgun (WGS) entry which is preliminary data.</text>
</comment>
<protein>
    <submittedName>
        <fullName evidence="1">Uncharacterized protein DUF3800</fullName>
    </submittedName>
</protein>
<reference evidence="1 2" key="1">
    <citation type="submission" date="2018-06" db="EMBL/GenBank/DDBJ databases">
        <title>Genomic Encyclopedia of Archaeal and Bacterial Type Strains, Phase II (KMG-II): from individual species to whole genera.</title>
        <authorList>
            <person name="Goeker M."/>
        </authorList>
    </citation>
    <scope>NUCLEOTIDE SEQUENCE [LARGE SCALE GENOMIC DNA]</scope>
    <source>
        <strain evidence="1 2">DSM 23446</strain>
    </source>
</reference>
<dbReference type="OrthoDB" id="9799211at2"/>
<organism evidence="1 2">
    <name type="scientific">Algoriphagus yeomjeoni</name>
    <dbReference type="NCBI Taxonomy" id="291403"/>
    <lineage>
        <taxon>Bacteria</taxon>
        <taxon>Pseudomonadati</taxon>
        <taxon>Bacteroidota</taxon>
        <taxon>Cytophagia</taxon>
        <taxon>Cytophagales</taxon>
        <taxon>Cyclobacteriaceae</taxon>
        <taxon>Algoriphagus</taxon>
    </lineage>
</organism>
<dbReference type="AlphaFoldDB" id="A0A327P9C7"/>
<evidence type="ECO:0000313" key="2">
    <source>
        <dbReference type="Proteomes" id="UP000249610"/>
    </source>
</evidence>
<proteinExistence type="predicted"/>
<dbReference type="Proteomes" id="UP000249610">
    <property type="component" value="Unassembled WGS sequence"/>
</dbReference>
<sequence length="236" mass="28153">MSIKNIYIDESCHLENDGFPVMCIGYLKIEATDYEDIKAGIKSIKLHYKSPTEIKWNKLSISRMPMYRTLIDFFFDQPIFFRCLLMKYKDRLHHEDFNKGDHNSYYYKLVYFVLNSMTNPPRQNEYRVFMDIKDTRGREQLEQIERVFVNKYAGNSPFTHFQHIHSDENELMQLTDLFIGAITYKARGEHLKNGASQVKKEIIDYLENKSGYSLDEGTEPWEEKFNIFDHQPKNLK</sequence>
<dbReference type="EMBL" id="QLLK01000008">
    <property type="protein sequence ID" value="RAI88077.1"/>
    <property type="molecule type" value="Genomic_DNA"/>
</dbReference>
<accession>A0A327P9C7</accession>
<gene>
    <name evidence="1" type="ORF">LV83_02995</name>
</gene>
<evidence type="ECO:0000313" key="1">
    <source>
        <dbReference type="EMBL" id="RAI88077.1"/>
    </source>
</evidence>
<dbReference type="InterPro" id="IPR024524">
    <property type="entry name" value="DUF3800"/>
</dbReference>
<name>A0A327P9C7_9BACT</name>
<dbReference type="Pfam" id="PF12686">
    <property type="entry name" value="DUF3800"/>
    <property type="match status" value="1"/>
</dbReference>